<accession>A0ABV9WLK0</accession>
<feature type="region of interest" description="Disordered" evidence="1">
    <location>
        <begin position="33"/>
        <end position="70"/>
    </location>
</feature>
<proteinExistence type="predicted"/>
<comment type="caution">
    <text evidence="2">The sequence shown here is derived from an EMBL/GenBank/DDBJ whole genome shotgun (WGS) entry which is preliminary data.</text>
</comment>
<sequence length="70" mass="7471">MVAPTESEAIPEWPARSAQLGILDAERDAILRGGGSGPASKYLRAASPLPSRHRERISAREVAGGRSVQY</sequence>
<organism evidence="2 3">
    <name type="scientific">Dactylosporangium cerinum</name>
    <dbReference type="NCBI Taxonomy" id="1434730"/>
    <lineage>
        <taxon>Bacteria</taxon>
        <taxon>Bacillati</taxon>
        <taxon>Actinomycetota</taxon>
        <taxon>Actinomycetes</taxon>
        <taxon>Micromonosporales</taxon>
        <taxon>Micromonosporaceae</taxon>
        <taxon>Dactylosporangium</taxon>
    </lineage>
</organism>
<evidence type="ECO:0000313" key="3">
    <source>
        <dbReference type="Proteomes" id="UP001595912"/>
    </source>
</evidence>
<dbReference type="Proteomes" id="UP001595912">
    <property type="component" value="Unassembled WGS sequence"/>
</dbReference>
<keyword evidence="3" id="KW-1185">Reference proteome</keyword>
<name>A0ABV9WLK0_9ACTN</name>
<gene>
    <name evidence="2" type="ORF">ACFPIJ_61945</name>
</gene>
<dbReference type="EMBL" id="JBHSIU010000130">
    <property type="protein sequence ID" value="MFC5008266.1"/>
    <property type="molecule type" value="Genomic_DNA"/>
</dbReference>
<reference evidence="3" key="1">
    <citation type="journal article" date="2019" name="Int. J. Syst. Evol. Microbiol.">
        <title>The Global Catalogue of Microorganisms (GCM) 10K type strain sequencing project: providing services to taxonomists for standard genome sequencing and annotation.</title>
        <authorList>
            <consortium name="The Broad Institute Genomics Platform"/>
            <consortium name="The Broad Institute Genome Sequencing Center for Infectious Disease"/>
            <person name="Wu L."/>
            <person name="Ma J."/>
        </authorList>
    </citation>
    <scope>NUCLEOTIDE SEQUENCE [LARGE SCALE GENOMIC DNA]</scope>
    <source>
        <strain evidence="3">CGMCC 4.7152</strain>
    </source>
</reference>
<evidence type="ECO:0000313" key="2">
    <source>
        <dbReference type="EMBL" id="MFC5008266.1"/>
    </source>
</evidence>
<dbReference type="RefSeq" id="WP_380128922.1">
    <property type="nucleotide sequence ID" value="NZ_JBHSIU010000130.1"/>
</dbReference>
<protein>
    <submittedName>
        <fullName evidence="2">Uncharacterized protein</fullName>
    </submittedName>
</protein>
<evidence type="ECO:0000256" key="1">
    <source>
        <dbReference type="SAM" id="MobiDB-lite"/>
    </source>
</evidence>